<gene>
    <name evidence="1" type="ORF">BJ138DRAFT_1113819</name>
</gene>
<reference evidence="1" key="1">
    <citation type="journal article" date="2021" name="New Phytol.">
        <title>Evolutionary innovations through gain and loss of genes in the ectomycorrhizal Boletales.</title>
        <authorList>
            <person name="Wu G."/>
            <person name="Miyauchi S."/>
            <person name="Morin E."/>
            <person name="Kuo A."/>
            <person name="Drula E."/>
            <person name="Varga T."/>
            <person name="Kohler A."/>
            <person name="Feng B."/>
            <person name="Cao Y."/>
            <person name="Lipzen A."/>
            <person name="Daum C."/>
            <person name="Hundley H."/>
            <person name="Pangilinan J."/>
            <person name="Johnson J."/>
            <person name="Barry K."/>
            <person name="LaButti K."/>
            <person name="Ng V."/>
            <person name="Ahrendt S."/>
            <person name="Min B."/>
            <person name="Choi I.G."/>
            <person name="Park H."/>
            <person name="Plett J.M."/>
            <person name="Magnuson J."/>
            <person name="Spatafora J.W."/>
            <person name="Nagy L.G."/>
            <person name="Henrissat B."/>
            <person name="Grigoriev I.V."/>
            <person name="Yang Z.L."/>
            <person name="Xu J."/>
            <person name="Martin F.M."/>
        </authorList>
    </citation>
    <scope>NUCLEOTIDE SEQUENCE</scope>
    <source>
        <strain evidence="1">ATCC 28755</strain>
    </source>
</reference>
<dbReference type="Proteomes" id="UP000790377">
    <property type="component" value="Unassembled WGS sequence"/>
</dbReference>
<sequence>MAGADHKSMSTSFSSTLTLIPSVITPQPQKPYIPSIFPHKDTSYSPRAWVQSFQGASPHARKSTVSKVEYCRKLKNLERKFLLVYLSYQEPPPAPMNAKTPEGSYDTVICVDTHIRSFNKLLAAFSSAYTADHIIIPSQLHSIHQVPASPTYNTTPGRTNYEVMSTVDFPDNGVIRASELAELIAQLSSLKLSWKCWLCDKKCHASASFVRFIFFVLERKAKGNLPNAQQLRRYSPGGYSYGELAMKKIDETFRSIWKDQTVQDQNHNSAKLYYERQETVEYKNLEVDRYSATLVTTKRDIRDDIRDIRDDIRDIRDDIRDIRDDIRDIRDGLRDITRDDLRDIYIRSGMICVVSGMSMSASFSVENQRNEDSKVCDITGGLGASDTVEEARAKEAFQKMTTVLDTHTNEVWNIA</sequence>
<accession>A0ACB8AC24</accession>
<keyword evidence="2" id="KW-1185">Reference proteome</keyword>
<protein>
    <submittedName>
        <fullName evidence="1">Uncharacterized protein</fullName>
    </submittedName>
</protein>
<proteinExistence type="predicted"/>
<evidence type="ECO:0000313" key="1">
    <source>
        <dbReference type="EMBL" id="KAH7910766.1"/>
    </source>
</evidence>
<comment type="caution">
    <text evidence="1">The sequence shown here is derived from an EMBL/GenBank/DDBJ whole genome shotgun (WGS) entry which is preliminary data.</text>
</comment>
<organism evidence="1 2">
    <name type="scientific">Hygrophoropsis aurantiaca</name>
    <dbReference type="NCBI Taxonomy" id="72124"/>
    <lineage>
        <taxon>Eukaryota</taxon>
        <taxon>Fungi</taxon>
        <taxon>Dikarya</taxon>
        <taxon>Basidiomycota</taxon>
        <taxon>Agaricomycotina</taxon>
        <taxon>Agaricomycetes</taxon>
        <taxon>Agaricomycetidae</taxon>
        <taxon>Boletales</taxon>
        <taxon>Coniophorineae</taxon>
        <taxon>Hygrophoropsidaceae</taxon>
        <taxon>Hygrophoropsis</taxon>
    </lineage>
</organism>
<name>A0ACB8AC24_9AGAM</name>
<dbReference type="EMBL" id="MU267701">
    <property type="protein sequence ID" value="KAH7910766.1"/>
    <property type="molecule type" value="Genomic_DNA"/>
</dbReference>
<evidence type="ECO:0000313" key="2">
    <source>
        <dbReference type="Proteomes" id="UP000790377"/>
    </source>
</evidence>